<proteinExistence type="predicted"/>
<keyword evidence="2" id="KW-1185">Reference proteome</keyword>
<dbReference type="AlphaFoldDB" id="A0A0C9X9B1"/>
<dbReference type="HOGENOM" id="CLU_2873846_0_0_1"/>
<evidence type="ECO:0000313" key="2">
    <source>
        <dbReference type="Proteomes" id="UP000054477"/>
    </source>
</evidence>
<reference evidence="1 2" key="1">
    <citation type="submission" date="2014-04" db="EMBL/GenBank/DDBJ databases">
        <authorList>
            <consortium name="DOE Joint Genome Institute"/>
            <person name="Kuo A."/>
            <person name="Kohler A."/>
            <person name="Nagy L.G."/>
            <person name="Floudas D."/>
            <person name="Copeland A."/>
            <person name="Barry K.W."/>
            <person name="Cichocki N."/>
            <person name="Veneault-Fourrey C."/>
            <person name="LaButti K."/>
            <person name="Lindquist E.A."/>
            <person name="Lipzen A."/>
            <person name="Lundell T."/>
            <person name="Morin E."/>
            <person name="Murat C."/>
            <person name="Sun H."/>
            <person name="Tunlid A."/>
            <person name="Henrissat B."/>
            <person name="Grigoriev I.V."/>
            <person name="Hibbett D.S."/>
            <person name="Martin F."/>
            <person name="Nordberg H.P."/>
            <person name="Cantor M.N."/>
            <person name="Hua S.X."/>
        </authorList>
    </citation>
    <scope>NUCLEOTIDE SEQUENCE [LARGE SCALE GENOMIC DNA]</scope>
    <source>
        <strain evidence="1 2">LaAM-08-1</strain>
    </source>
</reference>
<name>A0A0C9X9B1_9AGAR</name>
<feature type="non-terminal residue" evidence="1">
    <location>
        <position position="64"/>
    </location>
</feature>
<dbReference type="EMBL" id="KN838679">
    <property type="protein sequence ID" value="KIJ97973.1"/>
    <property type="molecule type" value="Genomic_DNA"/>
</dbReference>
<protein>
    <submittedName>
        <fullName evidence="1">Uncharacterized protein</fullName>
    </submittedName>
</protein>
<evidence type="ECO:0000313" key="1">
    <source>
        <dbReference type="EMBL" id="KIJ97973.1"/>
    </source>
</evidence>
<reference evidence="2" key="2">
    <citation type="submission" date="2015-01" db="EMBL/GenBank/DDBJ databases">
        <title>Evolutionary Origins and Diversification of the Mycorrhizal Mutualists.</title>
        <authorList>
            <consortium name="DOE Joint Genome Institute"/>
            <consortium name="Mycorrhizal Genomics Consortium"/>
            <person name="Kohler A."/>
            <person name="Kuo A."/>
            <person name="Nagy L.G."/>
            <person name="Floudas D."/>
            <person name="Copeland A."/>
            <person name="Barry K.W."/>
            <person name="Cichocki N."/>
            <person name="Veneault-Fourrey C."/>
            <person name="LaButti K."/>
            <person name="Lindquist E.A."/>
            <person name="Lipzen A."/>
            <person name="Lundell T."/>
            <person name="Morin E."/>
            <person name="Murat C."/>
            <person name="Riley R."/>
            <person name="Ohm R."/>
            <person name="Sun H."/>
            <person name="Tunlid A."/>
            <person name="Henrissat B."/>
            <person name="Grigoriev I.V."/>
            <person name="Hibbett D.S."/>
            <person name="Martin F."/>
        </authorList>
    </citation>
    <scope>NUCLEOTIDE SEQUENCE [LARGE SCALE GENOMIC DNA]</scope>
    <source>
        <strain evidence="2">LaAM-08-1</strain>
    </source>
</reference>
<organism evidence="1 2">
    <name type="scientific">Laccaria amethystina LaAM-08-1</name>
    <dbReference type="NCBI Taxonomy" id="1095629"/>
    <lineage>
        <taxon>Eukaryota</taxon>
        <taxon>Fungi</taxon>
        <taxon>Dikarya</taxon>
        <taxon>Basidiomycota</taxon>
        <taxon>Agaricomycotina</taxon>
        <taxon>Agaricomycetes</taxon>
        <taxon>Agaricomycetidae</taxon>
        <taxon>Agaricales</taxon>
        <taxon>Agaricineae</taxon>
        <taxon>Hydnangiaceae</taxon>
        <taxon>Laccaria</taxon>
    </lineage>
</organism>
<accession>A0A0C9X9B1</accession>
<dbReference type="Proteomes" id="UP000054477">
    <property type="component" value="Unassembled WGS sequence"/>
</dbReference>
<sequence>MTHFTSNGFKVRKAQSRPCIKGSQSKSIVQALTRRYHSRCSVKAASGLKFVNELRKTMRRARSN</sequence>
<gene>
    <name evidence="1" type="ORF">K443DRAFT_681116</name>
</gene>